<proteinExistence type="predicted"/>
<evidence type="ECO:0000313" key="2">
    <source>
        <dbReference type="EMBL" id="NKE63984.1"/>
    </source>
</evidence>
<evidence type="ECO:0008006" key="4">
    <source>
        <dbReference type="Google" id="ProtNLM"/>
    </source>
</evidence>
<comment type="caution">
    <text evidence="2">The sequence shown here is derived from an EMBL/GenBank/DDBJ whole genome shotgun (WGS) entry which is preliminary data.</text>
</comment>
<keyword evidence="3" id="KW-1185">Reference proteome</keyword>
<accession>A0ABX1FY40</accession>
<organism evidence="2 3">
    <name type="scientific">Lentzea indica</name>
    <dbReference type="NCBI Taxonomy" id="2604800"/>
    <lineage>
        <taxon>Bacteria</taxon>
        <taxon>Bacillati</taxon>
        <taxon>Actinomycetota</taxon>
        <taxon>Actinomycetes</taxon>
        <taxon>Pseudonocardiales</taxon>
        <taxon>Pseudonocardiaceae</taxon>
        <taxon>Lentzea</taxon>
    </lineage>
</organism>
<sequence>MDSLPATVASALAEADSENTDWPAHWQALTAVSVELQSLLVTDPGPELVALIEQIVTQLADGVAASRRHRVELAELAHRVLGTHALACAETRPDPVRLADWLLDLQLRHPDAPDVSLSAYTGALDDEGLAHYRERAVALFEPLPVIGFGETGRYDRARWALLRVMEELAEYTEDIDLQILVLSKDLSSGWHYLQVATVLRDNGRSGEALEWVERGLRAVGGRGAALRLIDLAVEEHLRRGSPRDAVEVCKEAFFTRPNLDVYLKIRALVVHTDDWPPLRAELVDHLVRDGGGLRSRSTGASSRSSSRGAASRSRSSSSNGCNNCAACSPTRSPTTWTTSSRGTWPTVNCSTSCPDEDSDRFYLVFYFV</sequence>
<reference evidence="2 3" key="1">
    <citation type="submission" date="2019-08" db="EMBL/GenBank/DDBJ databases">
        <title>Lentzea from Indian Himalayas.</title>
        <authorList>
            <person name="Mandal S."/>
            <person name="Mallick Gupta A."/>
            <person name="Maiti P.K."/>
            <person name="Sarkar J."/>
            <person name="Mandal S."/>
        </authorList>
    </citation>
    <scope>NUCLEOTIDE SEQUENCE [LARGE SCALE GENOMIC DNA]</scope>
    <source>
        <strain evidence="2 3">PSKA42</strain>
    </source>
</reference>
<feature type="region of interest" description="Disordered" evidence="1">
    <location>
        <begin position="293"/>
        <end position="346"/>
    </location>
</feature>
<feature type="compositionally biased region" description="Low complexity" evidence="1">
    <location>
        <begin position="294"/>
        <end position="346"/>
    </location>
</feature>
<evidence type="ECO:0000313" key="3">
    <source>
        <dbReference type="Proteomes" id="UP001515943"/>
    </source>
</evidence>
<protein>
    <recommendedName>
        <fullName evidence="4">Tetratricopeptide repeat-containing protein</fullName>
    </recommendedName>
</protein>
<dbReference type="EMBL" id="VSRL01000484">
    <property type="protein sequence ID" value="NKE63984.1"/>
    <property type="molecule type" value="Genomic_DNA"/>
</dbReference>
<name>A0ABX1FY40_9PSEU</name>
<evidence type="ECO:0000256" key="1">
    <source>
        <dbReference type="SAM" id="MobiDB-lite"/>
    </source>
</evidence>
<dbReference type="RefSeq" id="WP_167980539.1">
    <property type="nucleotide sequence ID" value="NZ_VSRL01000484.1"/>
</dbReference>
<gene>
    <name evidence="2" type="ORF">FXN61_47740</name>
</gene>
<dbReference type="Proteomes" id="UP001515943">
    <property type="component" value="Unassembled WGS sequence"/>
</dbReference>